<feature type="transmembrane region" description="Helical" evidence="2">
    <location>
        <begin position="425"/>
        <end position="451"/>
    </location>
</feature>
<feature type="compositionally biased region" description="Polar residues" evidence="1">
    <location>
        <begin position="34"/>
        <end position="51"/>
    </location>
</feature>
<feature type="domain" description="DUF3566" evidence="3">
    <location>
        <begin position="353"/>
        <end position="467"/>
    </location>
</feature>
<feature type="transmembrane region" description="Helical" evidence="2">
    <location>
        <begin position="369"/>
        <end position="392"/>
    </location>
</feature>
<dbReference type="Proteomes" id="UP000006023">
    <property type="component" value="Unassembled WGS sequence"/>
</dbReference>
<feature type="compositionally biased region" description="Basic and acidic residues" evidence="1">
    <location>
        <begin position="306"/>
        <end position="319"/>
    </location>
</feature>
<organism evidence="4 5">
    <name type="scientific">Gordonia amarae NBRC 15530</name>
    <dbReference type="NCBI Taxonomy" id="1075090"/>
    <lineage>
        <taxon>Bacteria</taxon>
        <taxon>Bacillati</taxon>
        <taxon>Actinomycetota</taxon>
        <taxon>Actinomycetes</taxon>
        <taxon>Mycobacteriales</taxon>
        <taxon>Gordoniaceae</taxon>
        <taxon>Gordonia</taxon>
    </lineage>
</organism>
<keyword evidence="2" id="KW-1133">Transmembrane helix</keyword>
<feature type="compositionally biased region" description="Low complexity" evidence="1">
    <location>
        <begin position="142"/>
        <end position="155"/>
    </location>
</feature>
<sequence>MSTPNEPDNTQKAGASGPARGAVVPPWQRGQGESGNSRTQTAPVNGAGSDNSGRDKAADVNGEGLISEGPTQPYNTDINGDQPTNELRRDPSQRPAGPPPRGVVSADDVDTEVHESRDIPTTRIEPPAPVTKLDNPTSGQIPAAAVAPNTDAPAPGEAPKGSSGPAQQGAPGPQQVTAAAGPDKPVGTQAGPAPAQPPHGPQGRPVPPPPQAGAGPQRPGQNPTTGPQPAIRPQGPGTGPQPAIRPQGPGTGPQPVLAQPGPAGQAPGSPGPGPHGQGAQGPGAQRPAPPVPPAPPKRFAESPTTHIERRDLPGEELPNLDKIHHVDDDAERAALAAGHRSAPVQVGGAGGVRAAVQVRRIDPWATFKVSAVLAVVGFFIWMIAVAVLYLVLGGMGVWDQLNSSFNTLTTDGSGGDSDVIGTGSVFFWSGLIGAISAVLITALATVGSYIYNICADLVGGVEITIADLD</sequence>
<name>G7GQ98_9ACTN</name>
<protein>
    <recommendedName>
        <fullName evidence="3">DUF3566 domain-containing protein</fullName>
    </recommendedName>
</protein>
<dbReference type="Pfam" id="PF12089">
    <property type="entry name" value="DUF3566"/>
    <property type="match status" value="1"/>
</dbReference>
<proteinExistence type="predicted"/>
<feature type="compositionally biased region" description="Pro residues" evidence="1">
    <location>
        <begin position="287"/>
        <end position="296"/>
    </location>
</feature>
<dbReference type="RefSeq" id="WP_005187520.1">
    <property type="nucleotide sequence ID" value="NZ_BAED01000043.1"/>
</dbReference>
<feature type="compositionally biased region" description="Low complexity" evidence="1">
    <location>
        <begin position="212"/>
        <end position="223"/>
    </location>
</feature>
<reference evidence="4 5" key="1">
    <citation type="submission" date="2011-11" db="EMBL/GenBank/DDBJ databases">
        <title>Whole genome shotgun sequence of Gordonia amarae NBRC 15530.</title>
        <authorList>
            <person name="Takarada H."/>
            <person name="Hosoyama A."/>
            <person name="Tsuchikane K."/>
            <person name="Katsumata H."/>
            <person name="Yamazaki S."/>
            <person name="Fujita N."/>
        </authorList>
    </citation>
    <scope>NUCLEOTIDE SEQUENCE [LARGE SCALE GENOMIC DNA]</scope>
    <source>
        <strain evidence="4 5">NBRC 15530</strain>
    </source>
</reference>
<evidence type="ECO:0000313" key="4">
    <source>
        <dbReference type="EMBL" id="GAB05773.1"/>
    </source>
</evidence>
<feature type="region of interest" description="Disordered" evidence="1">
    <location>
        <begin position="1"/>
        <end position="319"/>
    </location>
</feature>
<feature type="compositionally biased region" description="Low complexity" evidence="1">
    <location>
        <begin position="164"/>
        <end position="182"/>
    </location>
</feature>
<gene>
    <name evidence="4" type="ORF">GOAMR_43_00670</name>
</gene>
<feature type="compositionally biased region" description="Low complexity" evidence="1">
    <location>
        <begin position="253"/>
        <end position="268"/>
    </location>
</feature>
<evidence type="ECO:0000313" key="5">
    <source>
        <dbReference type="Proteomes" id="UP000006023"/>
    </source>
</evidence>
<dbReference type="eggNOG" id="COG3266">
    <property type="taxonomic scope" value="Bacteria"/>
</dbReference>
<feature type="compositionally biased region" description="Pro residues" evidence="1">
    <location>
        <begin position="194"/>
        <end position="211"/>
    </location>
</feature>
<keyword evidence="2" id="KW-0812">Transmembrane</keyword>
<dbReference type="AlphaFoldDB" id="G7GQ98"/>
<accession>G7GQ98</accession>
<dbReference type="EMBL" id="BAED01000043">
    <property type="protein sequence ID" value="GAB05773.1"/>
    <property type="molecule type" value="Genomic_DNA"/>
</dbReference>
<evidence type="ECO:0000256" key="2">
    <source>
        <dbReference type="SAM" id="Phobius"/>
    </source>
</evidence>
<keyword evidence="5" id="KW-1185">Reference proteome</keyword>
<dbReference type="STRING" id="1075090.GOAMR_43_00670"/>
<evidence type="ECO:0000256" key="1">
    <source>
        <dbReference type="SAM" id="MobiDB-lite"/>
    </source>
</evidence>
<dbReference type="InterPro" id="IPR021949">
    <property type="entry name" value="DUF3566_TM"/>
</dbReference>
<keyword evidence="2" id="KW-0472">Membrane</keyword>
<feature type="compositionally biased region" description="Polar residues" evidence="1">
    <location>
        <begin position="1"/>
        <end position="13"/>
    </location>
</feature>
<feature type="compositionally biased region" description="Basic and acidic residues" evidence="1">
    <location>
        <begin position="111"/>
        <end position="120"/>
    </location>
</feature>
<evidence type="ECO:0000259" key="3">
    <source>
        <dbReference type="Pfam" id="PF12089"/>
    </source>
</evidence>
<feature type="compositionally biased region" description="Polar residues" evidence="1">
    <location>
        <begin position="69"/>
        <end position="85"/>
    </location>
</feature>
<comment type="caution">
    <text evidence="4">The sequence shown here is derived from an EMBL/GenBank/DDBJ whole genome shotgun (WGS) entry which is preliminary data.</text>
</comment>